<reference evidence="9" key="1">
    <citation type="submission" date="2013-08" db="EMBL/GenBank/DDBJ databases">
        <title>Gene expansion shapes genome architecture in the human pathogen Lichtheimia corymbifera: an evolutionary genomics analysis in the ancient terrestrial Mucorales (Mucoromycotina).</title>
        <authorList>
            <person name="Schwartze V.U."/>
            <person name="Winter S."/>
            <person name="Shelest E."/>
            <person name="Marcet-Houben M."/>
            <person name="Horn F."/>
            <person name="Wehner S."/>
            <person name="Hoffmann K."/>
            <person name="Riege K."/>
            <person name="Sammeth M."/>
            <person name="Nowrousian M."/>
            <person name="Valiante V."/>
            <person name="Linde J."/>
            <person name="Jacobsen I.D."/>
            <person name="Marz M."/>
            <person name="Brakhage A.A."/>
            <person name="Gabaldon T."/>
            <person name="Bocker S."/>
            <person name="Voigt K."/>
        </authorList>
    </citation>
    <scope>NUCLEOTIDE SEQUENCE [LARGE SCALE GENOMIC DNA]</scope>
    <source>
        <strain evidence="9">FSU 9682</strain>
    </source>
</reference>
<dbReference type="GO" id="GO:0015940">
    <property type="term" value="P:pantothenate biosynthetic process"/>
    <property type="evidence" value="ECO:0007669"/>
    <property type="project" value="InterPro"/>
</dbReference>
<organism evidence="9 10">
    <name type="scientific">Lichtheimia corymbifera JMRC:FSU:9682</name>
    <dbReference type="NCBI Taxonomy" id="1263082"/>
    <lineage>
        <taxon>Eukaryota</taxon>
        <taxon>Fungi</taxon>
        <taxon>Fungi incertae sedis</taxon>
        <taxon>Mucoromycota</taxon>
        <taxon>Mucoromycotina</taxon>
        <taxon>Mucoromycetes</taxon>
        <taxon>Mucorales</taxon>
        <taxon>Lichtheimiaceae</taxon>
        <taxon>Lichtheimia</taxon>
    </lineage>
</organism>
<dbReference type="Gene3D" id="1.10.1040.10">
    <property type="entry name" value="N-(1-d-carboxylethyl)-l-norvaline Dehydrogenase, domain 2"/>
    <property type="match status" value="1"/>
</dbReference>
<dbReference type="OrthoDB" id="73846at2759"/>
<dbReference type="NCBIfam" id="TIGR00745">
    <property type="entry name" value="apbA_panE"/>
    <property type="match status" value="1"/>
</dbReference>
<evidence type="ECO:0000313" key="10">
    <source>
        <dbReference type="Proteomes" id="UP000027586"/>
    </source>
</evidence>
<evidence type="ECO:0000256" key="3">
    <source>
        <dbReference type="ARBA" id="ARBA00022857"/>
    </source>
</evidence>
<protein>
    <recommendedName>
        <fullName evidence="2 6">2-dehydropantoate 2-reductase</fullName>
        <ecNumber evidence="2 6">1.1.1.169</ecNumber>
    </recommendedName>
    <alternativeName>
        <fullName evidence="5 6">Ketopantoate reductase</fullName>
    </alternativeName>
</protein>
<keyword evidence="10" id="KW-1185">Reference proteome</keyword>
<sequence length="334" mass="36960">MRFHILGTGAIGGHIASVLRPRTPVTLLLRSKDAVHDFEQRYRNTITYTRSDKGRSEIVGFDAESLHGNYNNNPIETLVVATKAQHAVDAVRSVQQRLTPQSTLVLLQNGMGLAEELLETLWPNKVTTTTAAAAGNNRPSFIVGVNRHSVERVKPFDIVHCSGWNDPEGGLMLGAMPHSNQALTDKVCKVFADIPELNTHIYDWQELRRRMMRKLVVNAGLNPIAAILESRNGELLHNPNGQALLRGVCAEAAQILTELNATAEELVELVQGMLKTAAGNYCSTVQDMKAKRLTEVDYINGYLVRLARERNIPAPTNEFLVHMVHAKEHILGSK</sequence>
<dbReference type="PANTHER" id="PTHR43765">
    <property type="entry name" value="2-DEHYDROPANTOATE 2-REDUCTASE-RELATED"/>
    <property type="match status" value="1"/>
</dbReference>
<feature type="domain" description="Ketopantoate reductase N-terminal" evidence="7">
    <location>
        <begin position="3"/>
        <end position="160"/>
    </location>
</feature>
<evidence type="ECO:0000256" key="1">
    <source>
        <dbReference type="ARBA" id="ARBA00007870"/>
    </source>
</evidence>
<dbReference type="InterPro" id="IPR008927">
    <property type="entry name" value="6-PGluconate_DH-like_C_sf"/>
</dbReference>
<dbReference type="InterPro" id="IPR013332">
    <property type="entry name" value="KPR_N"/>
</dbReference>
<keyword evidence="4 6" id="KW-0560">Oxidoreductase</keyword>
<dbReference type="InterPro" id="IPR036291">
    <property type="entry name" value="NAD(P)-bd_dom_sf"/>
</dbReference>
<dbReference type="GO" id="GO:0008677">
    <property type="term" value="F:2-dehydropantoate 2-reductase activity"/>
    <property type="evidence" value="ECO:0007669"/>
    <property type="project" value="UniProtKB-EC"/>
</dbReference>
<evidence type="ECO:0000259" key="7">
    <source>
        <dbReference type="Pfam" id="PF02558"/>
    </source>
</evidence>
<dbReference type="Pfam" id="PF08546">
    <property type="entry name" value="ApbA_C"/>
    <property type="match status" value="1"/>
</dbReference>
<evidence type="ECO:0000256" key="5">
    <source>
        <dbReference type="ARBA" id="ARBA00032024"/>
    </source>
</evidence>
<name>A0A068S7R1_9FUNG</name>
<dbReference type="STRING" id="1263082.A0A068S7R1"/>
<comment type="function">
    <text evidence="6">Catalyzes the NADPH-dependent reduction of ketopantoate into pantoic acid.</text>
</comment>
<dbReference type="SUPFAM" id="SSF51735">
    <property type="entry name" value="NAD(P)-binding Rossmann-fold domains"/>
    <property type="match status" value="1"/>
</dbReference>
<dbReference type="InterPro" id="IPR003710">
    <property type="entry name" value="ApbA"/>
</dbReference>
<comment type="similarity">
    <text evidence="1 6">Belongs to the ketopantoate reductase family.</text>
</comment>
<dbReference type="SUPFAM" id="SSF48179">
    <property type="entry name" value="6-phosphogluconate dehydrogenase C-terminal domain-like"/>
    <property type="match status" value="1"/>
</dbReference>
<proteinExistence type="inferred from homology"/>
<accession>A0A068S7R1</accession>
<dbReference type="GO" id="GO:0050661">
    <property type="term" value="F:NADP binding"/>
    <property type="evidence" value="ECO:0007669"/>
    <property type="project" value="TreeGrafter"/>
</dbReference>
<dbReference type="AlphaFoldDB" id="A0A068S7R1"/>
<dbReference type="InterPro" id="IPR013328">
    <property type="entry name" value="6PGD_dom2"/>
</dbReference>
<evidence type="ECO:0000256" key="2">
    <source>
        <dbReference type="ARBA" id="ARBA00013014"/>
    </source>
</evidence>
<feature type="domain" description="Ketopantoate reductase C-terminal" evidence="8">
    <location>
        <begin position="207"/>
        <end position="328"/>
    </location>
</feature>
<dbReference type="VEuPathDB" id="FungiDB:LCOR_08262.1"/>
<gene>
    <name evidence="9" type="ORF">LCOR_08262.1</name>
</gene>
<evidence type="ECO:0000259" key="8">
    <source>
        <dbReference type="Pfam" id="PF08546"/>
    </source>
</evidence>
<dbReference type="EMBL" id="CBTN010000045">
    <property type="protein sequence ID" value="CDH57306.1"/>
    <property type="molecule type" value="Genomic_DNA"/>
</dbReference>
<dbReference type="Gene3D" id="3.40.50.720">
    <property type="entry name" value="NAD(P)-binding Rossmann-like Domain"/>
    <property type="match status" value="1"/>
</dbReference>
<dbReference type="Pfam" id="PF02558">
    <property type="entry name" value="ApbA"/>
    <property type="match status" value="1"/>
</dbReference>
<evidence type="ECO:0000256" key="6">
    <source>
        <dbReference type="RuleBase" id="RU362068"/>
    </source>
</evidence>
<dbReference type="GO" id="GO:0005739">
    <property type="term" value="C:mitochondrion"/>
    <property type="evidence" value="ECO:0007669"/>
    <property type="project" value="TreeGrafter"/>
</dbReference>
<keyword evidence="3 6" id="KW-0521">NADP</keyword>
<evidence type="ECO:0000313" key="9">
    <source>
        <dbReference type="EMBL" id="CDH57306.1"/>
    </source>
</evidence>
<dbReference type="PANTHER" id="PTHR43765:SF2">
    <property type="entry name" value="2-DEHYDROPANTOATE 2-REDUCTASE"/>
    <property type="match status" value="1"/>
</dbReference>
<dbReference type="Proteomes" id="UP000027586">
    <property type="component" value="Unassembled WGS sequence"/>
</dbReference>
<dbReference type="InterPro" id="IPR013752">
    <property type="entry name" value="KPA_reductase"/>
</dbReference>
<evidence type="ECO:0000256" key="4">
    <source>
        <dbReference type="ARBA" id="ARBA00023002"/>
    </source>
</evidence>
<dbReference type="InterPro" id="IPR050838">
    <property type="entry name" value="Ketopantoate_reductase"/>
</dbReference>
<comment type="caution">
    <text evidence="9">The sequence shown here is derived from an EMBL/GenBank/DDBJ whole genome shotgun (WGS) entry which is preliminary data.</text>
</comment>
<dbReference type="EC" id="1.1.1.169" evidence="2 6"/>
<comment type="catalytic activity">
    <reaction evidence="6">
        <text>(R)-pantoate + NADP(+) = 2-dehydropantoate + NADPH + H(+)</text>
        <dbReference type="Rhea" id="RHEA:16233"/>
        <dbReference type="ChEBI" id="CHEBI:11561"/>
        <dbReference type="ChEBI" id="CHEBI:15378"/>
        <dbReference type="ChEBI" id="CHEBI:15980"/>
        <dbReference type="ChEBI" id="CHEBI:57783"/>
        <dbReference type="ChEBI" id="CHEBI:58349"/>
        <dbReference type="EC" id="1.1.1.169"/>
    </reaction>
</comment>